<sequence>MTTKPSVTFQSLILMASFFYTLNYMWNLYSGIREKFYSCLDGYSVQFSNRVSTAGKITAVSSGLIPVAPMAPVFIGGNISQCQANFSQPYRCLLMDTGALYLTSEHQQPIRACRALHTYGISVVLRHLHRHTPQHHSRESSSTAGRVVTLLA</sequence>
<reference evidence="2" key="1">
    <citation type="submission" date="2022-08" db="EMBL/GenBank/DDBJ databases">
        <title>Genome sequencing of akame (Lates japonicus).</title>
        <authorList>
            <person name="Hashiguchi Y."/>
            <person name="Takahashi H."/>
        </authorList>
    </citation>
    <scope>NUCLEOTIDE SEQUENCE</scope>
    <source>
        <strain evidence="2">Kochi</strain>
    </source>
</reference>
<keyword evidence="1 2" id="KW-0812">Transmembrane</keyword>
<accession>A0AAD3MG37</accession>
<organism evidence="2 3">
    <name type="scientific">Lates japonicus</name>
    <name type="common">Japanese lates</name>
    <dbReference type="NCBI Taxonomy" id="270547"/>
    <lineage>
        <taxon>Eukaryota</taxon>
        <taxon>Metazoa</taxon>
        <taxon>Chordata</taxon>
        <taxon>Craniata</taxon>
        <taxon>Vertebrata</taxon>
        <taxon>Euteleostomi</taxon>
        <taxon>Actinopterygii</taxon>
        <taxon>Neopterygii</taxon>
        <taxon>Teleostei</taxon>
        <taxon>Neoteleostei</taxon>
        <taxon>Acanthomorphata</taxon>
        <taxon>Carangaria</taxon>
        <taxon>Carangaria incertae sedis</taxon>
        <taxon>Centropomidae</taxon>
        <taxon>Lates</taxon>
    </lineage>
</organism>
<feature type="transmembrane region" description="Helical" evidence="1">
    <location>
        <begin position="6"/>
        <end position="26"/>
    </location>
</feature>
<comment type="caution">
    <text evidence="2">The sequence shown here is derived from an EMBL/GenBank/DDBJ whole genome shotgun (WGS) entry which is preliminary data.</text>
</comment>
<proteinExistence type="predicted"/>
<gene>
    <name evidence="2" type="ORF">AKAME5_000606200</name>
</gene>
<evidence type="ECO:0000313" key="3">
    <source>
        <dbReference type="Proteomes" id="UP001279410"/>
    </source>
</evidence>
<evidence type="ECO:0000256" key="1">
    <source>
        <dbReference type="SAM" id="Phobius"/>
    </source>
</evidence>
<evidence type="ECO:0000313" key="2">
    <source>
        <dbReference type="EMBL" id="GLD53287.1"/>
    </source>
</evidence>
<dbReference type="AlphaFoldDB" id="A0AAD3MG37"/>
<keyword evidence="1" id="KW-0472">Membrane</keyword>
<protein>
    <submittedName>
        <fullName evidence="2">Transmembrane protein 116-like protein</fullName>
    </submittedName>
</protein>
<keyword evidence="3" id="KW-1185">Reference proteome</keyword>
<name>A0AAD3MG37_LATJO</name>
<dbReference type="Proteomes" id="UP001279410">
    <property type="component" value="Unassembled WGS sequence"/>
</dbReference>
<dbReference type="EMBL" id="BRZM01000016">
    <property type="protein sequence ID" value="GLD53287.1"/>
    <property type="molecule type" value="Genomic_DNA"/>
</dbReference>
<keyword evidence="1" id="KW-1133">Transmembrane helix</keyword>